<keyword evidence="5" id="KW-0234">DNA repair</keyword>
<keyword evidence="6" id="KW-0539">Nucleus</keyword>
<dbReference type="PRINTS" id="PR00853">
    <property type="entry name" value="XPGRADSUPER"/>
</dbReference>
<dbReference type="CDD" id="cd09868">
    <property type="entry name" value="PIN_XPG_RAD2"/>
    <property type="match status" value="1"/>
</dbReference>
<dbReference type="Gene3D" id="3.40.50.1010">
    <property type="entry name" value="5'-nuclease"/>
    <property type="match status" value="1"/>
</dbReference>
<evidence type="ECO:0000313" key="8">
    <source>
        <dbReference type="EMBL" id="RMX55755.1"/>
    </source>
</evidence>
<accession>A0A3M6UQ57</accession>
<dbReference type="GO" id="GO:0004520">
    <property type="term" value="F:DNA endonuclease activity"/>
    <property type="evidence" value="ECO:0007669"/>
    <property type="project" value="TreeGrafter"/>
</dbReference>
<evidence type="ECO:0000256" key="2">
    <source>
        <dbReference type="ARBA" id="ARBA00005283"/>
    </source>
</evidence>
<gene>
    <name evidence="8" type="ORF">pdam_00015514</name>
</gene>
<reference evidence="8 9" key="1">
    <citation type="journal article" date="2018" name="Sci. Rep.">
        <title>Comparative analysis of the Pocillopora damicornis genome highlights role of immune system in coral evolution.</title>
        <authorList>
            <person name="Cunning R."/>
            <person name="Bay R.A."/>
            <person name="Gillette P."/>
            <person name="Baker A.C."/>
            <person name="Traylor-Knowles N."/>
        </authorList>
    </citation>
    <scope>NUCLEOTIDE SEQUENCE [LARGE SCALE GENOMIC DNA]</scope>
    <source>
        <strain evidence="8">RSMAS</strain>
        <tissue evidence="8">Whole animal</tissue>
    </source>
</reference>
<evidence type="ECO:0000256" key="5">
    <source>
        <dbReference type="ARBA" id="ARBA00023204"/>
    </source>
</evidence>
<comment type="caution">
    <text evidence="8">The sequence shown here is derived from an EMBL/GenBank/DDBJ whole genome shotgun (WGS) entry which is preliminary data.</text>
</comment>
<evidence type="ECO:0000259" key="7">
    <source>
        <dbReference type="SMART" id="SM00485"/>
    </source>
</evidence>
<dbReference type="GO" id="GO:0006289">
    <property type="term" value="P:nucleotide-excision repair"/>
    <property type="evidence" value="ECO:0007669"/>
    <property type="project" value="InterPro"/>
</dbReference>
<evidence type="ECO:0000313" key="9">
    <source>
        <dbReference type="Proteomes" id="UP000275408"/>
    </source>
</evidence>
<dbReference type="GO" id="GO:0003697">
    <property type="term" value="F:single-stranded DNA binding"/>
    <property type="evidence" value="ECO:0007669"/>
    <property type="project" value="InterPro"/>
</dbReference>
<dbReference type="OrthoDB" id="31113at2759"/>
<keyword evidence="3" id="KW-0378">Hydrolase</keyword>
<evidence type="ECO:0000256" key="3">
    <source>
        <dbReference type="ARBA" id="ARBA00022759"/>
    </source>
</evidence>
<dbReference type="EMBL" id="RCHS01001014">
    <property type="protein sequence ID" value="RMX55755.1"/>
    <property type="molecule type" value="Genomic_DNA"/>
</dbReference>
<dbReference type="InterPro" id="IPR019974">
    <property type="entry name" value="XPG_CS"/>
</dbReference>
<dbReference type="PANTHER" id="PTHR16171">
    <property type="entry name" value="DNA REPAIR PROTEIN COMPLEMENTING XP-G CELLS-RELATED"/>
    <property type="match status" value="1"/>
</dbReference>
<keyword evidence="3" id="KW-0255">Endonuclease</keyword>
<evidence type="ECO:0000256" key="6">
    <source>
        <dbReference type="ARBA" id="ARBA00023242"/>
    </source>
</evidence>
<dbReference type="PRINTS" id="PR00066">
    <property type="entry name" value="XRODRMPGMNTG"/>
</dbReference>
<dbReference type="PROSITE" id="PS00841">
    <property type="entry name" value="XPG_1"/>
    <property type="match status" value="1"/>
</dbReference>
<dbReference type="InterPro" id="IPR006085">
    <property type="entry name" value="XPG_DNA_repair_N"/>
</dbReference>
<dbReference type="GO" id="GO:0016788">
    <property type="term" value="F:hydrolase activity, acting on ester bonds"/>
    <property type="evidence" value="ECO:0007669"/>
    <property type="project" value="InterPro"/>
</dbReference>
<dbReference type="Pfam" id="PF00752">
    <property type="entry name" value="XPG_N"/>
    <property type="match status" value="1"/>
</dbReference>
<dbReference type="GO" id="GO:0005634">
    <property type="term" value="C:nucleus"/>
    <property type="evidence" value="ECO:0007669"/>
    <property type="project" value="UniProtKB-SubCell"/>
</dbReference>
<dbReference type="InterPro" id="IPR001044">
    <property type="entry name" value="XPG/Rad2_eukaryotes"/>
</dbReference>
<sequence>MGVKGLWELIKPAGKPVTIETLQNKTIGVDVSLLLNQSVKGMRGRHGNPLATAHMAGLFSTTCKLLSHRIKPIFVFDGAAPELKDKTLAARRDQRFKAVHKSKSVAEKMLKNKLRCEDIKKVIKQE</sequence>
<comment type="similarity">
    <text evidence="2">Belongs to the XPG/RAD2 endonuclease family. XPG subfamily.</text>
</comment>
<evidence type="ECO:0000256" key="1">
    <source>
        <dbReference type="ARBA" id="ARBA00004123"/>
    </source>
</evidence>
<organism evidence="8 9">
    <name type="scientific">Pocillopora damicornis</name>
    <name type="common">Cauliflower coral</name>
    <name type="synonym">Millepora damicornis</name>
    <dbReference type="NCBI Taxonomy" id="46731"/>
    <lineage>
        <taxon>Eukaryota</taxon>
        <taxon>Metazoa</taxon>
        <taxon>Cnidaria</taxon>
        <taxon>Anthozoa</taxon>
        <taxon>Hexacorallia</taxon>
        <taxon>Scleractinia</taxon>
        <taxon>Astrocoeniina</taxon>
        <taxon>Pocilloporidae</taxon>
        <taxon>Pocillopora</taxon>
    </lineage>
</organism>
<proteinExistence type="inferred from homology"/>
<evidence type="ECO:0000256" key="4">
    <source>
        <dbReference type="ARBA" id="ARBA00022763"/>
    </source>
</evidence>
<feature type="non-terminal residue" evidence="8">
    <location>
        <position position="126"/>
    </location>
</feature>
<dbReference type="PANTHER" id="PTHR16171:SF7">
    <property type="entry name" value="DNA REPAIR PROTEIN RAD2"/>
    <property type="match status" value="1"/>
</dbReference>
<feature type="domain" description="XPG N-terminal" evidence="7">
    <location>
        <begin position="1"/>
        <end position="98"/>
    </location>
</feature>
<name>A0A3M6UQ57_POCDA</name>
<keyword evidence="9" id="KW-1185">Reference proteome</keyword>
<dbReference type="SUPFAM" id="SSF88723">
    <property type="entry name" value="PIN domain-like"/>
    <property type="match status" value="1"/>
</dbReference>
<comment type="subcellular location">
    <subcellularLocation>
        <location evidence="1">Nucleus</location>
    </subcellularLocation>
</comment>
<dbReference type="InterPro" id="IPR029060">
    <property type="entry name" value="PIN-like_dom_sf"/>
</dbReference>
<keyword evidence="4" id="KW-0227">DNA damage</keyword>
<protein>
    <recommendedName>
        <fullName evidence="7">XPG N-terminal domain-containing protein</fullName>
    </recommendedName>
</protein>
<dbReference type="AlphaFoldDB" id="A0A3M6UQ57"/>
<keyword evidence="3" id="KW-0540">Nuclease</keyword>
<dbReference type="Proteomes" id="UP000275408">
    <property type="component" value="Unassembled WGS sequence"/>
</dbReference>
<dbReference type="STRING" id="46731.A0A3M6UQ57"/>
<dbReference type="SMART" id="SM00485">
    <property type="entry name" value="XPGN"/>
    <property type="match status" value="1"/>
</dbReference>
<dbReference type="InterPro" id="IPR006084">
    <property type="entry name" value="XPG/Rad2"/>
</dbReference>